<sequence length="65" mass="7556">MRSPFQLFPIGERNLINEPLLIPASGLEFVHRLKRNACRNEDEWELWGFLTAAFAIARLRQMLAS</sequence>
<organism evidence="1 2">
    <name type="scientific">Trichocoleus desertorum GB2-A4</name>
    <dbReference type="NCBI Taxonomy" id="2933944"/>
    <lineage>
        <taxon>Bacteria</taxon>
        <taxon>Bacillati</taxon>
        <taxon>Cyanobacteriota</taxon>
        <taxon>Cyanophyceae</taxon>
        <taxon>Leptolyngbyales</taxon>
        <taxon>Trichocoleusaceae</taxon>
        <taxon>Trichocoleus</taxon>
    </lineage>
</organism>
<comment type="caution">
    <text evidence="1">The sequence shown here is derived from an EMBL/GenBank/DDBJ whole genome shotgun (WGS) entry which is preliminary data.</text>
</comment>
<dbReference type="EMBL" id="JAMPKM010000015">
    <property type="protein sequence ID" value="MEP0819569.1"/>
    <property type="molecule type" value="Genomic_DNA"/>
</dbReference>
<evidence type="ECO:0008006" key="3">
    <source>
        <dbReference type="Google" id="ProtNLM"/>
    </source>
</evidence>
<keyword evidence="2" id="KW-1185">Reference proteome</keyword>
<accession>A0ABV0JCQ2</accession>
<proteinExistence type="predicted"/>
<evidence type="ECO:0000313" key="1">
    <source>
        <dbReference type="EMBL" id="MEP0819569.1"/>
    </source>
</evidence>
<name>A0ABV0JCQ2_9CYAN</name>
<dbReference type="RefSeq" id="WP_190440552.1">
    <property type="nucleotide sequence ID" value="NZ_JAMPKM010000015.1"/>
</dbReference>
<reference evidence="1 2" key="1">
    <citation type="submission" date="2022-04" db="EMBL/GenBank/DDBJ databases">
        <title>Positive selection, recombination, and allopatry shape intraspecific diversity of widespread and dominant cyanobacteria.</title>
        <authorList>
            <person name="Wei J."/>
            <person name="Shu W."/>
            <person name="Hu C."/>
        </authorList>
    </citation>
    <scope>NUCLEOTIDE SEQUENCE [LARGE SCALE GENOMIC DNA]</scope>
    <source>
        <strain evidence="1 2">GB2-A4</strain>
    </source>
</reference>
<dbReference type="Proteomes" id="UP001464891">
    <property type="component" value="Unassembled WGS sequence"/>
</dbReference>
<evidence type="ECO:0000313" key="2">
    <source>
        <dbReference type="Proteomes" id="UP001464891"/>
    </source>
</evidence>
<gene>
    <name evidence="1" type="ORF">NC998_20945</name>
</gene>
<protein>
    <recommendedName>
        <fullName evidence="3">Transposase</fullName>
    </recommendedName>
</protein>